<evidence type="ECO:0000313" key="3">
    <source>
        <dbReference type="Proteomes" id="UP000015101"/>
    </source>
</evidence>
<protein>
    <submittedName>
        <fullName evidence="1 2">Uncharacterized protein</fullName>
    </submittedName>
</protein>
<reference evidence="1 3" key="2">
    <citation type="journal article" date="2013" name="Nature">
        <title>Insights into bilaterian evolution from three spiralian genomes.</title>
        <authorList>
            <person name="Simakov O."/>
            <person name="Marletaz F."/>
            <person name="Cho S.J."/>
            <person name="Edsinger-Gonzales E."/>
            <person name="Havlak P."/>
            <person name="Hellsten U."/>
            <person name="Kuo D.H."/>
            <person name="Larsson T."/>
            <person name="Lv J."/>
            <person name="Arendt D."/>
            <person name="Savage R."/>
            <person name="Osoegawa K."/>
            <person name="de Jong P."/>
            <person name="Grimwood J."/>
            <person name="Chapman J.A."/>
            <person name="Shapiro H."/>
            <person name="Aerts A."/>
            <person name="Otillar R.P."/>
            <person name="Terry A.Y."/>
            <person name="Boore J.L."/>
            <person name="Grigoriev I.V."/>
            <person name="Lindberg D.R."/>
            <person name="Seaver E.C."/>
            <person name="Weisblat D.A."/>
            <person name="Putnam N.H."/>
            <person name="Rokhsar D.S."/>
        </authorList>
    </citation>
    <scope>NUCLEOTIDE SEQUENCE</scope>
</reference>
<proteinExistence type="predicted"/>
<evidence type="ECO:0000313" key="2">
    <source>
        <dbReference type="EnsemblMetazoa" id="HelroP174134"/>
    </source>
</evidence>
<dbReference type="CTD" id="20204838"/>
<dbReference type="AlphaFoldDB" id="T1F7N9"/>
<gene>
    <name evidence="2" type="primary">20204838</name>
    <name evidence="1" type="ORF">HELRODRAFT_174134</name>
</gene>
<dbReference type="EMBL" id="KB096676">
    <property type="protein sequence ID" value="ESO03232.1"/>
    <property type="molecule type" value="Genomic_DNA"/>
</dbReference>
<dbReference type="OrthoDB" id="8196546at2759"/>
<reference evidence="3" key="1">
    <citation type="submission" date="2012-12" db="EMBL/GenBank/DDBJ databases">
        <authorList>
            <person name="Hellsten U."/>
            <person name="Grimwood J."/>
            <person name="Chapman J.A."/>
            <person name="Shapiro H."/>
            <person name="Aerts A."/>
            <person name="Otillar R.P."/>
            <person name="Terry A.Y."/>
            <person name="Boore J.L."/>
            <person name="Simakov O."/>
            <person name="Marletaz F."/>
            <person name="Cho S.-J."/>
            <person name="Edsinger-Gonzales E."/>
            <person name="Havlak P."/>
            <person name="Kuo D.-H."/>
            <person name="Larsson T."/>
            <person name="Lv J."/>
            <person name="Arendt D."/>
            <person name="Savage R."/>
            <person name="Osoegawa K."/>
            <person name="de Jong P."/>
            <person name="Lindberg D.R."/>
            <person name="Seaver E.C."/>
            <person name="Weisblat D.A."/>
            <person name="Putnam N.H."/>
            <person name="Grigoriev I.V."/>
            <person name="Rokhsar D.S."/>
        </authorList>
    </citation>
    <scope>NUCLEOTIDE SEQUENCE</scope>
</reference>
<name>T1F7N9_HELRO</name>
<dbReference type="OMA" id="WKHYINS"/>
<reference evidence="2" key="3">
    <citation type="submission" date="2015-06" db="UniProtKB">
        <authorList>
            <consortium name="EnsemblMetazoa"/>
        </authorList>
    </citation>
    <scope>IDENTIFICATION</scope>
</reference>
<dbReference type="HOGENOM" id="CLU_1215924_0_0_1"/>
<dbReference type="RefSeq" id="XP_009018925.1">
    <property type="nucleotide sequence ID" value="XM_009020677.1"/>
</dbReference>
<dbReference type="EMBL" id="AMQM01004823">
    <property type="status" value="NOT_ANNOTATED_CDS"/>
    <property type="molecule type" value="Genomic_DNA"/>
</dbReference>
<dbReference type="InParanoid" id="T1F7N9"/>
<keyword evidence="3" id="KW-1185">Reference proteome</keyword>
<dbReference type="KEGG" id="hro:HELRODRAFT_174134"/>
<evidence type="ECO:0000313" key="1">
    <source>
        <dbReference type="EMBL" id="ESO03232.1"/>
    </source>
</evidence>
<dbReference type="Proteomes" id="UP000015101">
    <property type="component" value="Unassembled WGS sequence"/>
</dbReference>
<dbReference type="GeneID" id="20204838"/>
<accession>T1F7N9</accession>
<organism evidence="2 3">
    <name type="scientific">Helobdella robusta</name>
    <name type="common">Californian leech</name>
    <dbReference type="NCBI Taxonomy" id="6412"/>
    <lineage>
        <taxon>Eukaryota</taxon>
        <taxon>Metazoa</taxon>
        <taxon>Spiralia</taxon>
        <taxon>Lophotrochozoa</taxon>
        <taxon>Annelida</taxon>
        <taxon>Clitellata</taxon>
        <taxon>Hirudinea</taxon>
        <taxon>Rhynchobdellida</taxon>
        <taxon>Glossiphoniidae</taxon>
        <taxon>Helobdella</taxon>
    </lineage>
</organism>
<sequence>MRKERMENLTTTGKIAERRDRGQQRITFVKSLCHLLNITTFQLLQSVQDRVLWSICNVVYSLDLTREPKKISLDVLDAVVSQIQASQIFSNDRLFLKKIAFERSVFGRTDKIFRASRTGLWQISEEILNGTKINFPKYFPILYSEVKLKFGIDWSNVLYEDLDKALHNGLAARIAIHLRYQKLPIDTVKQSEIWSTVFRNGRDELEFMNGALFFKTGKQDFEIRRLAG</sequence>
<dbReference type="EnsemblMetazoa" id="HelroT174134">
    <property type="protein sequence ID" value="HelroP174134"/>
    <property type="gene ID" value="HelroG174134"/>
</dbReference>